<accession>A0ABR4DSR9</accession>
<gene>
    <name evidence="5" type="ORF">FJTKL_04790</name>
</gene>
<name>A0ABR4DSR9_9PEZI</name>
<dbReference type="InterPro" id="IPR000873">
    <property type="entry name" value="AMP-dep_synth/lig_dom"/>
</dbReference>
<dbReference type="InterPro" id="IPR042099">
    <property type="entry name" value="ANL_N_sf"/>
</dbReference>
<dbReference type="SUPFAM" id="SSF56801">
    <property type="entry name" value="Acetyl-CoA synthetase-like"/>
    <property type="match status" value="1"/>
</dbReference>
<comment type="caution">
    <text evidence="5">The sequence shown here is derived from an EMBL/GenBank/DDBJ whole genome shotgun (WGS) entry which is preliminary data.</text>
</comment>
<dbReference type="Gene3D" id="3.30.300.30">
    <property type="match status" value="1"/>
</dbReference>
<dbReference type="Pfam" id="PF00501">
    <property type="entry name" value="AMP-binding"/>
    <property type="match status" value="1"/>
</dbReference>
<dbReference type="SUPFAM" id="SSF47336">
    <property type="entry name" value="ACP-like"/>
    <property type="match status" value="1"/>
</dbReference>
<proteinExistence type="predicted"/>
<dbReference type="PANTHER" id="PTHR45527">
    <property type="entry name" value="NONRIBOSOMAL PEPTIDE SYNTHETASE"/>
    <property type="match status" value="1"/>
</dbReference>
<dbReference type="PROSITE" id="PS50075">
    <property type="entry name" value="CARRIER"/>
    <property type="match status" value="1"/>
</dbReference>
<keyword evidence="2" id="KW-0597">Phosphoprotein</keyword>
<keyword evidence="3" id="KW-0436">Ligase</keyword>
<dbReference type="InterPro" id="IPR036736">
    <property type="entry name" value="ACP-like_sf"/>
</dbReference>
<dbReference type="Proteomes" id="UP001600888">
    <property type="component" value="Unassembled WGS sequence"/>
</dbReference>
<evidence type="ECO:0000259" key="4">
    <source>
        <dbReference type="PROSITE" id="PS50075"/>
    </source>
</evidence>
<dbReference type="InterPro" id="IPR023213">
    <property type="entry name" value="CAT-like_dom_sf"/>
</dbReference>
<evidence type="ECO:0000256" key="3">
    <source>
        <dbReference type="ARBA" id="ARBA00022598"/>
    </source>
</evidence>
<protein>
    <recommendedName>
        <fullName evidence="4">Carrier domain-containing protein</fullName>
    </recommendedName>
</protein>
<dbReference type="EMBL" id="JBAWTH010000190">
    <property type="protein sequence ID" value="KAL2273327.1"/>
    <property type="molecule type" value="Genomic_DNA"/>
</dbReference>
<dbReference type="Gene3D" id="3.40.50.12780">
    <property type="entry name" value="N-terminal domain of ligase-like"/>
    <property type="match status" value="1"/>
</dbReference>
<dbReference type="Pfam" id="PF00668">
    <property type="entry name" value="Condensation"/>
    <property type="match status" value="1"/>
</dbReference>
<evidence type="ECO:0000256" key="2">
    <source>
        <dbReference type="ARBA" id="ARBA00022553"/>
    </source>
</evidence>
<organism evidence="5 6">
    <name type="scientific">Diaporthe vaccinii</name>
    <dbReference type="NCBI Taxonomy" id="105482"/>
    <lineage>
        <taxon>Eukaryota</taxon>
        <taxon>Fungi</taxon>
        <taxon>Dikarya</taxon>
        <taxon>Ascomycota</taxon>
        <taxon>Pezizomycotina</taxon>
        <taxon>Sordariomycetes</taxon>
        <taxon>Sordariomycetidae</taxon>
        <taxon>Diaporthales</taxon>
        <taxon>Diaporthaceae</taxon>
        <taxon>Diaporthe</taxon>
        <taxon>Diaporthe eres species complex</taxon>
    </lineage>
</organism>
<feature type="domain" description="Carrier" evidence="4">
    <location>
        <begin position="415"/>
        <end position="490"/>
    </location>
</feature>
<evidence type="ECO:0000313" key="5">
    <source>
        <dbReference type="EMBL" id="KAL2273327.1"/>
    </source>
</evidence>
<dbReference type="Gene3D" id="3.30.559.10">
    <property type="entry name" value="Chloramphenicol acetyltransferase-like domain"/>
    <property type="match status" value="1"/>
</dbReference>
<evidence type="ECO:0000313" key="6">
    <source>
        <dbReference type="Proteomes" id="UP001600888"/>
    </source>
</evidence>
<evidence type="ECO:0000256" key="1">
    <source>
        <dbReference type="ARBA" id="ARBA00022450"/>
    </source>
</evidence>
<dbReference type="SUPFAM" id="SSF52777">
    <property type="entry name" value="CoA-dependent acyltransferases"/>
    <property type="match status" value="1"/>
</dbReference>
<keyword evidence="6" id="KW-1185">Reference proteome</keyword>
<dbReference type="InterPro" id="IPR009081">
    <property type="entry name" value="PP-bd_ACP"/>
</dbReference>
<dbReference type="InterPro" id="IPR045851">
    <property type="entry name" value="AMP-bd_C_sf"/>
</dbReference>
<dbReference type="PANTHER" id="PTHR45527:SF1">
    <property type="entry name" value="FATTY ACID SYNTHASE"/>
    <property type="match status" value="1"/>
</dbReference>
<dbReference type="InterPro" id="IPR006162">
    <property type="entry name" value="Ppantetheine_attach_site"/>
</dbReference>
<dbReference type="PROSITE" id="PS00012">
    <property type="entry name" value="PHOSPHOPANTETHEINE"/>
    <property type="match status" value="1"/>
</dbReference>
<dbReference type="Gene3D" id="1.10.1200.10">
    <property type="entry name" value="ACP-like"/>
    <property type="match status" value="1"/>
</dbReference>
<keyword evidence="1" id="KW-0596">Phosphopantetheine</keyword>
<dbReference type="InterPro" id="IPR001242">
    <property type="entry name" value="Condensation_dom"/>
</dbReference>
<reference evidence="5 6" key="1">
    <citation type="submission" date="2024-03" db="EMBL/GenBank/DDBJ databases">
        <title>A high-quality draft genome sequence of Diaporthe vaccinii, a causative agent of upright dieback and viscid rot disease in cranberry plants.</title>
        <authorList>
            <person name="Sarrasin M."/>
            <person name="Lang B.F."/>
            <person name="Burger G."/>
        </authorList>
    </citation>
    <scope>NUCLEOTIDE SEQUENCE [LARGE SCALE GENOMIC DNA]</scope>
    <source>
        <strain evidence="5 6">IS7</strain>
    </source>
</reference>
<dbReference type="Pfam" id="PF00550">
    <property type="entry name" value="PP-binding"/>
    <property type="match status" value="1"/>
</dbReference>
<sequence length="630" mass="69373">MSHKACTTNFRHRQSLLPSLTSSTRVLQFSSFAFDVSVFDIFGTLSAGACIVIPHETLRVNPRRLSRFMTEKRVTWASLSPTFAELLDPDEIPGLETLILGGEPLSREVIDRWKTLGPSRAIRLGNELGPSETCVACVGNYEVGLETHPQDLGRSVGGNKLFLVDRDNSSRLAPVGCVGELVAYGNSLMTEYIGDPVRTDEAFVQLPEVCNAWLQETSQKRAFKTGDLFWLNDQGRLMFAGRKDRQLKWRGFRLEAGEVEACIKLEDGVKGAVVELTNARPTAQDDEALSSDQALIAFFAFEEMLSLSDGQNGSVVSSTETTIIDPSSSAGILSLIQRIKARVKDRLPHYMAPTLYVPITNIPTITSGKLDRAQLKRLLESAPVQLLRELQRASHANCTSTEMSNGSQPAADSLNPTERSLKALWTTVLGLVDDEDIGHDSNFFHLGGNSIRVIQLSSLASKMGLVNLSVVSIHESPTLRGMAASCLKRAEKNHVNGTTRTDLDEVIALVKERICTALRIRPVDVEDIYPCTPLQQGLLAVSIRQPGTYVVSRIWRLGRQVNEEAFQEAWGLTIGSNEILRTSIAEQDGNFWQVVVAHKQDSGLRQVMEEMRIRGLDLAAENGECPQAES</sequence>